<dbReference type="OrthoDB" id="59728at2759"/>
<feature type="region of interest" description="Disordered" evidence="1">
    <location>
        <begin position="583"/>
        <end position="622"/>
    </location>
</feature>
<dbReference type="AlphaFoldDB" id="A0A9W6U2P4"/>
<dbReference type="EMBL" id="BSXW01000529">
    <property type="protein sequence ID" value="GMF24783.1"/>
    <property type="molecule type" value="Genomic_DNA"/>
</dbReference>
<accession>A0A9W6U2P4</accession>
<feature type="compositionally biased region" description="Low complexity" evidence="1">
    <location>
        <begin position="586"/>
        <end position="602"/>
    </location>
</feature>
<evidence type="ECO:0000313" key="2">
    <source>
        <dbReference type="EMBL" id="GMF24783.1"/>
    </source>
</evidence>
<protein>
    <submittedName>
        <fullName evidence="2">Unnamed protein product</fullName>
    </submittedName>
</protein>
<feature type="compositionally biased region" description="Basic and acidic residues" evidence="1">
    <location>
        <begin position="201"/>
        <end position="213"/>
    </location>
</feature>
<feature type="compositionally biased region" description="Low complexity" evidence="1">
    <location>
        <begin position="78"/>
        <end position="107"/>
    </location>
</feature>
<feature type="region of interest" description="Disordered" evidence="1">
    <location>
        <begin position="64"/>
        <end position="230"/>
    </location>
</feature>
<dbReference type="Proteomes" id="UP001165083">
    <property type="component" value="Unassembled WGS sequence"/>
</dbReference>
<gene>
    <name evidence="2" type="ORF">Plil01_001018200</name>
</gene>
<evidence type="ECO:0000256" key="1">
    <source>
        <dbReference type="SAM" id="MobiDB-lite"/>
    </source>
</evidence>
<organism evidence="2 3">
    <name type="scientific">Phytophthora lilii</name>
    <dbReference type="NCBI Taxonomy" id="2077276"/>
    <lineage>
        <taxon>Eukaryota</taxon>
        <taxon>Sar</taxon>
        <taxon>Stramenopiles</taxon>
        <taxon>Oomycota</taxon>
        <taxon>Peronosporomycetes</taxon>
        <taxon>Peronosporales</taxon>
        <taxon>Peronosporaceae</taxon>
        <taxon>Phytophthora</taxon>
    </lineage>
</organism>
<feature type="compositionally biased region" description="Low complexity" evidence="1">
    <location>
        <begin position="114"/>
        <end position="151"/>
    </location>
</feature>
<feature type="region of interest" description="Disordered" evidence="1">
    <location>
        <begin position="438"/>
        <end position="490"/>
    </location>
</feature>
<reference evidence="2" key="1">
    <citation type="submission" date="2023-04" db="EMBL/GenBank/DDBJ databases">
        <title>Phytophthora lilii NBRC 32176.</title>
        <authorList>
            <person name="Ichikawa N."/>
            <person name="Sato H."/>
            <person name="Tonouchi N."/>
        </authorList>
    </citation>
    <scope>NUCLEOTIDE SEQUENCE</scope>
    <source>
        <strain evidence="2">NBRC 32176</strain>
    </source>
</reference>
<comment type="caution">
    <text evidence="2">The sequence shown here is derived from an EMBL/GenBank/DDBJ whole genome shotgun (WGS) entry which is preliminary data.</text>
</comment>
<proteinExistence type="predicted"/>
<name>A0A9W6U2P4_9STRA</name>
<sequence length="622" mass="67361">MPKRKANWWPPSILSDPDVLSVDDEGRFVLCKICHVHYAVHGGKKPKPVIMNSNFRTRAWDVHKERTNSHRLQKQQERLQQAKAQQAPAAAATTTDQQPAGAAQGQPRLPPPLQTSQQKQQQQMQSSQALPTQPRTQPQSQAMSAIASQAQVLTQAPPRQVQGQGQAPAHLTQPVPVRSPPEAPLRSPSEVQALQQRRQQQQHELEETKDAGATERLQVPPRNSVMERSTSAVNAETIATAMTGPNSMHADEMMNGAGKRPASAMAGSAPMPARRRVFRAGSPGSSMQLLAESEAARRQNAHDRHVFIAAAAAKKTRPAEHAVAVEQADSSARWRHMHDDVSRALNAVPRRRQQCPSSYTSGELRAAKTLAQTETGDLGGNNSERVAKKLQSLNAEYHASNMRHADAYNMRHSDVFDRRSAGYKEYWGTLRYVYTSSGATSGGSGSAGNAMSYRKQHHRNSALAKPGQEESKETEADSTTPDDSGSSEDAFKPAVVVHDASLISAIERLTDATTKQLANLSQKQASDTKDALEGLTSVMTDLRVQHGNAFGRIIELQEKHLKVMEGILEIKLRKEAARNAKKIACSSNGSTTGSSSSSPGSSSNGGSGLSSQGAETAQRART</sequence>
<evidence type="ECO:0000313" key="3">
    <source>
        <dbReference type="Proteomes" id="UP001165083"/>
    </source>
</evidence>
<keyword evidence="3" id="KW-1185">Reference proteome</keyword>